<feature type="compositionally biased region" description="Polar residues" evidence="1">
    <location>
        <begin position="223"/>
        <end position="234"/>
    </location>
</feature>
<feature type="non-terminal residue" evidence="3">
    <location>
        <position position="245"/>
    </location>
</feature>
<dbReference type="InterPro" id="IPR051681">
    <property type="entry name" value="Ser/Thr_Kinases-Pseudokinases"/>
</dbReference>
<feature type="domain" description="Protein kinase" evidence="2">
    <location>
        <begin position="1"/>
        <end position="215"/>
    </location>
</feature>
<reference evidence="3 4" key="1">
    <citation type="submission" date="2016-07" db="EMBL/GenBank/DDBJ databases">
        <title>Draft genome of the white-rot fungus Obba rivulosa 3A-2.</title>
        <authorList>
            <consortium name="DOE Joint Genome Institute"/>
            <person name="Miettinen O."/>
            <person name="Riley R."/>
            <person name="Acob R."/>
            <person name="Barry K."/>
            <person name="Cullen D."/>
            <person name="De Vries R."/>
            <person name="Hainaut M."/>
            <person name="Hatakka A."/>
            <person name="Henrissat B."/>
            <person name="Hilden K."/>
            <person name="Kuo R."/>
            <person name="Labutti K."/>
            <person name="Lipzen A."/>
            <person name="Makela M.R."/>
            <person name="Sandor L."/>
            <person name="Spatafora J.W."/>
            <person name="Grigoriev I.V."/>
            <person name="Hibbett D.S."/>
        </authorList>
    </citation>
    <scope>NUCLEOTIDE SEQUENCE [LARGE SCALE GENOMIC DNA]</scope>
    <source>
        <strain evidence="3 4">3A-2</strain>
    </source>
</reference>
<feature type="region of interest" description="Disordered" evidence="1">
    <location>
        <begin position="210"/>
        <end position="234"/>
    </location>
</feature>
<gene>
    <name evidence="3" type="ORF">OBBRIDRAFT_722440</name>
</gene>
<dbReference type="OrthoDB" id="2802511at2759"/>
<dbReference type="GO" id="GO:0005524">
    <property type="term" value="F:ATP binding"/>
    <property type="evidence" value="ECO:0007669"/>
    <property type="project" value="InterPro"/>
</dbReference>
<sequence length="245" mass="27411">QALVREVETWISLRHDHIVPCYGASTSADPPFIVLRYMQHGHLLQYLHTFSDANRVRLVFGVSLGLRYLHGERIVHGDIKGVNILVDDAGKACITDFGLAFKVESARKDEPPKRAAGTLRYMAPELIKTGRLAYATDVYAFGMLIYETFTGRPPFLLDSDSDVHSGHLMLERPEALEIRDRGLTDEMWDLLQACASREAVNRPTARDITTRTTSMAKKWSPRSPLTNASTASDNPHSGICLPFCR</sequence>
<dbReference type="PRINTS" id="PR00109">
    <property type="entry name" value="TYRKINASE"/>
</dbReference>
<evidence type="ECO:0000259" key="2">
    <source>
        <dbReference type="PROSITE" id="PS50011"/>
    </source>
</evidence>
<dbReference type="PANTHER" id="PTHR44329">
    <property type="entry name" value="SERINE/THREONINE-PROTEIN KINASE TNNI3K-RELATED"/>
    <property type="match status" value="1"/>
</dbReference>
<dbReference type="SMART" id="SM00220">
    <property type="entry name" value="S_TKc"/>
    <property type="match status" value="1"/>
</dbReference>
<evidence type="ECO:0000256" key="1">
    <source>
        <dbReference type="SAM" id="MobiDB-lite"/>
    </source>
</evidence>
<dbReference type="EMBL" id="KV722342">
    <property type="protein sequence ID" value="OCH94643.1"/>
    <property type="molecule type" value="Genomic_DNA"/>
</dbReference>
<dbReference type="InterPro" id="IPR011009">
    <property type="entry name" value="Kinase-like_dom_sf"/>
</dbReference>
<dbReference type="AlphaFoldDB" id="A0A8E2J4X3"/>
<dbReference type="InterPro" id="IPR000719">
    <property type="entry name" value="Prot_kinase_dom"/>
</dbReference>
<dbReference type="Pfam" id="PF07714">
    <property type="entry name" value="PK_Tyr_Ser-Thr"/>
    <property type="match status" value="1"/>
</dbReference>
<dbReference type="InterPro" id="IPR008271">
    <property type="entry name" value="Ser/Thr_kinase_AS"/>
</dbReference>
<organism evidence="3 4">
    <name type="scientific">Obba rivulosa</name>
    <dbReference type="NCBI Taxonomy" id="1052685"/>
    <lineage>
        <taxon>Eukaryota</taxon>
        <taxon>Fungi</taxon>
        <taxon>Dikarya</taxon>
        <taxon>Basidiomycota</taxon>
        <taxon>Agaricomycotina</taxon>
        <taxon>Agaricomycetes</taxon>
        <taxon>Polyporales</taxon>
        <taxon>Gelatoporiaceae</taxon>
        <taxon>Obba</taxon>
    </lineage>
</organism>
<name>A0A8E2J4X3_9APHY</name>
<dbReference type="Gene3D" id="1.10.510.10">
    <property type="entry name" value="Transferase(Phosphotransferase) domain 1"/>
    <property type="match status" value="1"/>
</dbReference>
<protein>
    <submittedName>
        <fullName evidence="3">Kinase-like protein</fullName>
    </submittedName>
</protein>
<dbReference type="PANTHER" id="PTHR44329:SF214">
    <property type="entry name" value="PROTEIN KINASE DOMAIN-CONTAINING PROTEIN"/>
    <property type="match status" value="1"/>
</dbReference>
<dbReference type="PROSITE" id="PS00108">
    <property type="entry name" value="PROTEIN_KINASE_ST"/>
    <property type="match status" value="1"/>
</dbReference>
<dbReference type="PROSITE" id="PS50011">
    <property type="entry name" value="PROTEIN_KINASE_DOM"/>
    <property type="match status" value="1"/>
</dbReference>
<proteinExistence type="predicted"/>
<dbReference type="SUPFAM" id="SSF56112">
    <property type="entry name" value="Protein kinase-like (PK-like)"/>
    <property type="match status" value="1"/>
</dbReference>
<accession>A0A8E2J4X3</accession>
<keyword evidence="3" id="KW-0418">Kinase</keyword>
<dbReference type="Proteomes" id="UP000250043">
    <property type="component" value="Unassembled WGS sequence"/>
</dbReference>
<dbReference type="PIRSF" id="PIRSF000654">
    <property type="entry name" value="Integrin-linked_kinase"/>
    <property type="match status" value="1"/>
</dbReference>
<evidence type="ECO:0000313" key="4">
    <source>
        <dbReference type="Proteomes" id="UP000250043"/>
    </source>
</evidence>
<keyword evidence="4" id="KW-1185">Reference proteome</keyword>
<dbReference type="InterPro" id="IPR001245">
    <property type="entry name" value="Ser-Thr/Tyr_kinase_cat_dom"/>
</dbReference>
<dbReference type="GO" id="GO:0004674">
    <property type="term" value="F:protein serine/threonine kinase activity"/>
    <property type="evidence" value="ECO:0007669"/>
    <property type="project" value="TreeGrafter"/>
</dbReference>
<keyword evidence="3" id="KW-0808">Transferase</keyword>
<evidence type="ECO:0000313" key="3">
    <source>
        <dbReference type="EMBL" id="OCH94643.1"/>
    </source>
</evidence>